<accession>A0ABD1SW16</accession>
<keyword evidence="8" id="KW-0665">Pyrimidine biosynthesis</keyword>
<evidence type="ECO:0000256" key="3">
    <source>
        <dbReference type="ARBA" id="ARBA00012899"/>
    </source>
</evidence>
<dbReference type="GO" id="GO:0006221">
    <property type="term" value="P:pyrimidine nucleotide biosynthetic process"/>
    <property type="evidence" value="ECO:0007669"/>
    <property type="project" value="UniProtKB-KW"/>
</dbReference>
<dbReference type="SUPFAM" id="SSF53633">
    <property type="entry name" value="Carbamate kinase-like"/>
    <property type="match status" value="1"/>
</dbReference>
<name>A0ABD1SW16_9LAMI</name>
<keyword evidence="6 11" id="KW-0418">Kinase</keyword>
<evidence type="ECO:0000256" key="6">
    <source>
        <dbReference type="ARBA" id="ARBA00022777"/>
    </source>
</evidence>
<comment type="similarity">
    <text evidence="2">Belongs to the UMP kinase family.</text>
</comment>
<keyword evidence="4" id="KW-0808">Transferase</keyword>
<comment type="caution">
    <text evidence="11">The sequence shown here is derived from an EMBL/GenBank/DDBJ whole genome shotgun (WGS) entry which is preliminary data.</text>
</comment>
<reference evidence="12" key="1">
    <citation type="submission" date="2024-07" db="EMBL/GenBank/DDBJ databases">
        <title>Two chromosome-level genome assemblies of Korean endemic species Abeliophyllum distichum and Forsythia ovata (Oleaceae).</title>
        <authorList>
            <person name="Jang H."/>
        </authorList>
    </citation>
    <scope>NUCLEOTIDE SEQUENCE [LARGE SCALE GENOMIC DNA]</scope>
</reference>
<dbReference type="InterPro" id="IPR001048">
    <property type="entry name" value="Asp/Glu/Uridylate_kinase"/>
</dbReference>
<evidence type="ECO:0000256" key="2">
    <source>
        <dbReference type="ARBA" id="ARBA00007614"/>
    </source>
</evidence>
<keyword evidence="7" id="KW-0067">ATP-binding</keyword>
<dbReference type="AlphaFoldDB" id="A0ABD1SW16"/>
<dbReference type="Proteomes" id="UP001604336">
    <property type="component" value="Unassembled WGS sequence"/>
</dbReference>
<evidence type="ECO:0000313" key="11">
    <source>
        <dbReference type="EMBL" id="KAL2504626.1"/>
    </source>
</evidence>
<protein>
    <recommendedName>
        <fullName evidence="3">UMP kinase</fullName>
        <ecNumber evidence="3">2.7.4.22</ecNumber>
    </recommendedName>
    <alternativeName>
        <fullName evidence="9">Uridine monophosphate kinase</fullName>
    </alternativeName>
</protein>
<proteinExistence type="inferred from homology"/>
<dbReference type="EMBL" id="JBFOLK010000006">
    <property type="protein sequence ID" value="KAL2504626.1"/>
    <property type="molecule type" value="Genomic_DNA"/>
</dbReference>
<organism evidence="11 12">
    <name type="scientific">Abeliophyllum distichum</name>
    <dbReference type="NCBI Taxonomy" id="126358"/>
    <lineage>
        <taxon>Eukaryota</taxon>
        <taxon>Viridiplantae</taxon>
        <taxon>Streptophyta</taxon>
        <taxon>Embryophyta</taxon>
        <taxon>Tracheophyta</taxon>
        <taxon>Spermatophyta</taxon>
        <taxon>Magnoliopsida</taxon>
        <taxon>eudicotyledons</taxon>
        <taxon>Gunneridae</taxon>
        <taxon>Pentapetalae</taxon>
        <taxon>asterids</taxon>
        <taxon>lamiids</taxon>
        <taxon>Lamiales</taxon>
        <taxon>Oleaceae</taxon>
        <taxon>Forsythieae</taxon>
        <taxon>Abeliophyllum</taxon>
    </lineage>
</organism>
<dbReference type="Gene3D" id="3.40.1160.10">
    <property type="entry name" value="Acetylglutamate kinase-like"/>
    <property type="match status" value="1"/>
</dbReference>
<dbReference type="GO" id="GO:0033862">
    <property type="term" value="F:UMP kinase activity"/>
    <property type="evidence" value="ECO:0007669"/>
    <property type="project" value="UniProtKB-EC"/>
</dbReference>
<evidence type="ECO:0000256" key="4">
    <source>
        <dbReference type="ARBA" id="ARBA00022679"/>
    </source>
</evidence>
<dbReference type="PANTHER" id="PTHR42833:SF4">
    <property type="entry name" value="URIDYLATE KINASE PUMPKIN, CHLOROPLASTIC"/>
    <property type="match status" value="1"/>
</dbReference>
<evidence type="ECO:0000259" key="10">
    <source>
        <dbReference type="Pfam" id="PF00696"/>
    </source>
</evidence>
<dbReference type="EC" id="2.7.4.22" evidence="3"/>
<evidence type="ECO:0000256" key="8">
    <source>
        <dbReference type="ARBA" id="ARBA00022975"/>
    </source>
</evidence>
<evidence type="ECO:0000256" key="7">
    <source>
        <dbReference type="ARBA" id="ARBA00022840"/>
    </source>
</evidence>
<dbReference type="GO" id="GO:0005524">
    <property type="term" value="F:ATP binding"/>
    <property type="evidence" value="ECO:0007669"/>
    <property type="project" value="UniProtKB-KW"/>
</dbReference>
<comment type="pathway">
    <text evidence="1">Pyrimidine metabolism; CTP biosynthesis via de novo pathway; UDP from UMP (UMPK route): step 1/1.</text>
</comment>
<dbReference type="PANTHER" id="PTHR42833">
    <property type="entry name" value="URIDYLATE KINASE"/>
    <property type="match status" value="1"/>
</dbReference>
<gene>
    <name evidence="11" type="ORF">Adt_20247</name>
</gene>
<evidence type="ECO:0000256" key="1">
    <source>
        <dbReference type="ARBA" id="ARBA00004791"/>
    </source>
</evidence>
<evidence type="ECO:0000256" key="9">
    <source>
        <dbReference type="ARBA" id="ARBA00032092"/>
    </source>
</evidence>
<keyword evidence="5" id="KW-0547">Nucleotide-binding</keyword>
<evidence type="ECO:0000313" key="12">
    <source>
        <dbReference type="Proteomes" id="UP001604336"/>
    </source>
</evidence>
<dbReference type="Pfam" id="PF00696">
    <property type="entry name" value="AA_kinase"/>
    <property type="match status" value="1"/>
</dbReference>
<keyword evidence="12" id="KW-1185">Reference proteome</keyword>
<evidence type="ECO:0000256" key="5">
    <source>
        <dbReference type="ARBA" id="ARBA00022741"/>
    </source>
</evidence>
<dbReference type="InterPro" id="IPR036393">
    <property type="entry name" value="AceGlu_kinase-like_sf"/>
</dbReference>
<feature type="domain" description="Aspartate/glutamate/uridylate kinase" evidence="10">
    <location>
        <begin position="55"/>
        <end position="90"/>
    </location>
</feature>
<sequence length="117" mass="13024">MESIGIPTRVQTAIRMSEVAEPYIRRRAVRRLEKGGVVIFAAGTGNPFFTTDMLVNVEVVLKATNADGVYDDDPRPNPNAHLLDTLNLSRCDHKGTFSDGHDCHNFVPREQYSCCCL</sequence>